<dbReference type="InterPro" id="IPR052919">
    <property type="entry name" value="TA_system_RNase"/>
</dbReference>
<protein>
    <submittedName>
        <fullName evidence="2">Type II toxin-antitoxin system VapC family toxin</fullName>
    </submittedName>
</protein>
<gene>
    <name evidence="2" type="ORF">G6N73_11485</name>
</gene>
<dbReference type="AlphaFoldDB" id="A0A6G4WAI7"/>
<dbReference type="CDD" id="cd09872">
    <property type="entry name" value="PIN_Sll0205-like"/>
    <property type="match status" value="1"/>
</dbReference>
<dbReference type="PANTHER" id="PTHR36173:SF1">
    <property type="entry name" value="RIBONUCLEASE VAPC22"/>
    <property type="match status" value="1"/>
</dbReference>
<dbReference type="Pfam" id="PF01850">
    <property type="entry name" value="PIN"/>
    <property type="match status" value="1"/>
</dbReference>
<dbReference type="Proteomes" id="UP001642900">
    <property type="component" value="Unassembled WGS sequence"/>
</dbReference>
<dbReference type="EMBL" id="JAAKZF010000011">
    <property type="protein sequence ID" value="NGO51795.1"/>
    <property type="molecule type" value="Genomic_DNA"/>
</dbReference>
<dbReference type="InterPro" id="IPR029060">
    <property type="entry name" value="PIN-like_dom_sf"/>
</dbReference>
<dbReference type="RefSeq" id="WP_165027679.1">
    <property type="nucleotide sequence ID" value="NZ_JAAKZF010000011.1"/>
</dbReference>
<dbReference type="PANTHER" id="PTHR36173">
    <property type="entry name" value="RIBONUCLEASE VAPC16-RELATED"/>
    <property type="match status" value="1"/>
</dbReference>
<proteinExistence type="predicted"/>
<evidence type="ECO:0000259" key="1">
    <source>
        <dbReference type="Pfam" id="PF01850"/>
    </source>
</evidence>
<evidence type="ECO:0000313" key="3">
    <source>
        <dbReference type="Proteomes" id="UP001642900"/>
    </source>
</evidence>
<evidence type="ECO:0000313" key="2">
    <source>
        <dbReference type="EMBL" id="NGO51795.1"/>
    </source>
</evidence>
<feature type="domain" description="PIN" evidence="1">
    <location>
        <begin position="5"/>
        <end position="128"/>
    </location>
</feature>
<accession>A0A6G4WAI7</accession>
<comment type="caution">
    <text evidence="2">The sequence shown here is derived from an EMBL/GenBank/DDBJ whole genome shotgun (WGS) entry which is preliminary data.</text>
</comment>
<name>A0A6G4WAI7_9HYPH</name>
<dbReference type="InterPro" id="IPR041705">
    <property type="entry name" value="PIN_Sll0205"/>
</dbReference>
<dbReference type="Gene3D" id="3.40.50.1010">
    <property type="entry name" value="5'-nuclease"/>
    <property type="match status" value="1"/>
</dbReference>
<sequence length="138" mass="15370">MPGNILLDTCAAIWITEEAKLDPTAKAALDESAEARIPVMVSPTSAWEMGMLVARRQVSSTMSVRSWFDSLVIPPFSEMAMLTTDILINASFLPGNPPRDPFDRLFIATAREHGYRIMTRDRKIIDYADQGHVQVISC</sequence>
<keyword evidence="3" id="KW-1185">Reference proteome</keyword>
<organism evidence="2 3">
    <name type="scientific">Allomesorhizobium camelthorni</name>
    <dbReference type="NCBI Taxonomy" id="475069"/>
    <lineage>
        <taxon>Bacteria</taxon>
        <taxon>Pseudomonadati</taxon>
        <taxon>Pseudomonadota</taxon>
        <taxon>Alphaproteobacteria</taxon>
        <taxon>Hyphomicrobiales</taxon>
        <taxon>Phyllobacteriaceae</taxon>
        <taxon>Allomesorhizobium</taxon>
    </lineage>
</organism>
<dbReference type="SUPFAM" id="SSF88723">
    <property type="entry name" value="PIN domain-like"/>
    <property type="match status" value="1"/>
</dbReference>
<reference evidence="2 3" key="1">
    <citation type="submission" date="2020-02" db="EMBL/GenBank/DDBJ databases">
        <title>Genome sequence of strain CCNWXJ40-4.</title>
        <authorList>
            <person name="Gao J."/>
            <person name="Sun J."/>
        </authorList>
    </citation>
    <scope>NUCLEOTIDE SEQUENCE [LARGE SCALE GENOMIC DNA]</scope>
    <source>
        <strain evidence="2 3">CCNWXJ 40-4</strain>
    </source>
</reference>
<dbReference type="InterPro" id="IPR002716">
    <property type="entry name" value="PIN_dom"/>
</dbReference>